<protein>
    <recommendedName>
        <fullName evidence="4">DUF2795 domain-containing protein</fullName>
    </recommendedName>
</protein>
<gene>
    <name evidence="2" type="ORF">SAMN04487967_2464</name>
</gene>
<feature type="region of interest" description="Disordered" evidence="1">
    <location>
        <begin position="1"/>
        <end position="128"/>
    </location>
</feature>
<dbReference type="Proteomes" id="UP000199112">
    <property type="component" value="Unassembled WGS sequence"/>
</dbReference>
<dbReference type="InterPro" id="IPR043899">
    <property type="entry name" value="DUF5789"/>
</dbReference>
<evidence type="ECO:0000313" key="2">
    <source>
        <dbReference type="EMBL" id="SEH16150.1"/>
    </source>
</evidence>
<feature type="compositionally biased region" description="Basic and acidic residues" evidence="1">
    <location>
        <begin position="1"/>
        <end position="25"/>
    </location>
</feature>
<accession>A0A1H6G0N4</accession>
<name>A0A1H6G0N4_9EURY</name>
<dbReference type="EMBL" id="FNWL01000002">
    <property type="protein sequence ID" value="SEH16150.1"/>
    <property type="molecule type" value="Genomic_DNA"/>
</dbReference>
<reference evidence="3" key="1">
    <citation type="submission" date="2016-10" db="EMBL/GenBank/DDBJ databases">
        <authorList>
            <person name="Varghese N."/>
            <person name="Submissions S."/>
        </authorList>
    </citation>
    <scope>NUCLEOTIDE SEQUENCE [LARGE SCALE GENOMIC DNA]</scope>
    <source>
        <strain evidence="3">CGMCC 1.8981</strain>
    </source>
</reference>
<evidence type="ECO:0000256" key="1">
    <source>
        <dbReference type="SAM" id="MobiDB-lite"/>
    </source>
</evidence>
<evidence type="ECO:0008006" key="4">
    <source>
        <dbReference type="Google" id="ProtNLM"/>
    </source>
</evidence>
<dbReference type="AlphaFoldDB" id="A0A1H6G0N4"/>
<dbReference type="Pfam" id="PF19102">
    <property type="entry name" value="DUF5789"/>
    <property type="match status" value="1"/>
</dbReference>
<organism evidence="2 3">
    <name type="scientific">Natronorubrum sediminis</name>
    <dbReference type="NCBI Taxonomy" id="640943"/>
    <lineage>
        <taxon>Archaea</taxon>
        <taxon>Methanobacteriati</taxon>
        <taxon>Methanobacteriota</taxon>
        <taxon>Stenosarchaea group</taxon>
        <taxon>Halobacteria</taxon>
        <taxon>Halobacteriales</taxon>
        <taxon>Natrialbaceae</taxon>
        <taxon>Natronorubrum</taxon>
    </lineage>
</organism>
<dbReference type="RefSeq" id="WP_090507267.1">
    <property type="nucleotide sequence ID" value="NZ_FNWL01000002.1"/>
</dbReference>
<keyword evidence="3" id="KW-1185">Reference proteome</keyword>
<proteinExistence type="predicted"/>
<sequence>MSNDGPSRDRAQDRAESRKSERADNAESILESVERDLGSLEYPVSSEELAAEYATDPIDMPNETESLGSVFDRLAGEQYDSPEEVREAVHGEVTGEAGSPNEANPERDLSSLDEETQGSPSDRGSDAL</sequence>
<evidence type="ECO:0000313" key="3">
    <source>
        <dbReference type="Proteomes" id="UP000199112"/>
    </source>
</evidence>
<dbReference type="OrthoDB" id="213081at2157"/>